<feature type="transmembrane region" description="Helical" evidence="8">
    <location>
        <begin position="467"/>
        <end position="489"/>
    </location>
</feature>
<feature type="transmembrane region" description="Helical" evidence="8">
    <location>
        <begin position="653"/>
        <end position="679"/>
    </location>
</feature>
<feature type="coiled-coil region" evidence="6">
    <location>
        <begin position="145"/>
        <end position="196"/>
    </location>
</feature>
<evidence type="ECO:0000256" key="5">
    <source>
        <dbReference type="ARBA" id="ARBA00023136"/>
    </source>
</evidence>
<dbReference type="InterPro" id="IPR001036">
    <property type="entry name" value="Acrflvin-R"/>
</dbReference>
<dbReference type="AlphaFoldDB" id="A0A7W4YKL4"/>
<keyword evidence="3 8" id="KW-0812">Transmembrane</keyword>
<dbReference type="GO" id="GO:0022857">
    <property type="term" value="F:transmembrane transporter activity"/>
    <property type="evidence" value="ECO:0007669"/>
    <property type="project" value="InterPro"/>
</dbReference>
<feature type="transmembrane region" description="Helical" evidence="8">
    <location>
        <begin position="309"/>
        <end position="329"/>
    </location>
</feature>
<dbReference type="SUPFAM" id="SSF82866">
    <property type="entry name" value="Multidrug efflux transporter AcrB transmembrane domain"/>
    <property type="match status" value="2"/>
</dbReference>
<reference evidence="10 11" key="1">
    <citation type="submission" date="2020-08" db="EMBL/GenBank/DDBJ databases">
        <title>Sequencing the genomes of 1000 actinobacteria strains.</title>
        <authorList>
            <person name="Klenk H.-P."/>
        </authorList>
    </citation>
    <scope>NUCLEOTIDE SEQUENCE [LARGE SCALE GENOMIC DNA]</scope>
    <source>
        <strain evidence="10 11">DSM 20146</strain>
    </source>
</reference>
<evidence type="ECO:0000259" key="9">
    <source>
        <dbReference type="PROSITE" id="PS50156"/>
    </source>
</evidence>
<dbReference type="RefSeq" id="WP_183428647.1">
    <property type="nucleotide sequence ID" value="NZ_JACHVP010000003.1"/>
</dbReference>
<dbReference type="PANTHER" id="PTHR33406:SF13">
    <property type="entry name" value="MEMBRANE PROTEIN YDFJ"/>
    <property type="match status" value="1"/>
</dbReference>
<name>A0A7W4YKL4_LEIAQ</name>
<feature type="transmembrane region" description="Helical" evidence="8">
    <location>
        <begin position="335"/>
        <end position="357"/>
    </location>
</feature>
<feature type="transmembrane region" description="Helical" evidence="8">
    <location>
        <begin position="378"/>
        <end position="403"/>
    </location>
</feature>
<comment type="caution">
    <text evidence="10">The sequence shown here is derived from an EMBL/GenBank/DDBJ whole genome shotgun (WGS) entry which is preliminary data.</text>
</comment>
<feature type="transmembrane region" description="Helical" evidence="8">
    <location>
        <begin position="764"/>
        <end position="787"/>
    </location>
</feature>
<keyword evidence="11" id="KW-1185">Reference proteome</keyword>
<evidence type="ECO:0000256" key="7">
    <source>
        <dbReference type="SAM" id="MobiDB-lite"/>
    </source>
</evidence>
<sequence length="848" mass="87906">MAELLYRLGKGSAKRAWVVIGAWIVVLAIAGAGFLIGYKGLSSSFDIPGTASGAVTDDLAKKLPKFSGASGTVVLTTKDGSAFTDAQKTAIADRIESAKDLPDVSGVTDPFSTEKQRADQQQQITDGRAKITAATAQLDAGQTQLDAGTAQLEAAQAQLDAAKQQLVAAGQPTTALDAQQAQLDAGKAQLAEQQQKLTDGRTELTTQTAKLDQGAELLGLAKDIRLVSSDGSAALVSVAFDKPRLELSEESKNAVIDHFEKNPVEGVTADFSTELAQGVPEVLGVGELIGVIIAAIVLLVMLGSVIAAALPLVTAILGVAISAVGTLAFSGVVQMASVTPVLGVMLGLAVGIDYALFIINRHRKQLLQGAEVRESIGLATGTAGNAVVFAGATVVIALLALNVTGIPFLGLMGTAGAIAVAVSVLIAITLTPALLGLVGMRVLTKKARARAAAHEHRAQKPVRPMKTWRAVVTVVATIVGLLVIAAPILTMRVGLPDGAQEPAGSTTARAYQVIEDSFGAGANGTLLVSATLPAGLDDDQVTATQLTIAKKLADQSDVAAVAPIAVSDDHRLTAFQVVPKEGPSSASTEQLVRDLRDLPAVGDGITLGVAGQAASNIDISEKIVGILPLYLAVVVGLSLIIMIVVFRSFVVPLIATGGFVLSLFATYGAIVAVFQWGWFGALFGIHTTGPILSFLPVILVGILFGLAMDYQLFLSTGMREAYVHGSPARLAVAQGFRAGRSVVIAAGIIMVSVFGGFIFSDSTIIRSLGFGLAFGVLLDAFVVRMLLMPALMHLVGRGAWWLPRWLDRILPNVDVEGANLERRHHVDGTPVDAAVADPAADPEPLPTR</sequence>
<accession>A0A7W4YKL4</accession>
<dbReference type="GO" id="GO:0005886">
    <property type="term" value="C:plasma membrane"/>
    <property type="evidence" value="ECO:0007669"/>
    <property type="project" value="UniProtKB-SubCell"/>
</dbReference>
<proteinExistence type="predicted"/>
<keyword evidence="2" id="KW-1003">Cell membrane</keyword>
<dbReference type="EMBL" id="JACHVP010000003">
    <property type="protein sequence ID" value="MBB2968105.1"/>
    <property type="molecule type" value="Genomic_DNA"/>
</dbReference>
<dbReference type="InterPro" id="IPR004869">
    <property type="entry name" value="MMPL_dom"/>
</dbReference>
<protein>
    <submittedName>
        <fullName evidence="10">RND superfamily putative drug exporter</fullName>
    </submittedName>
</protein>
<feature type="region of interest" description="Disordered" evidence="7">
    <location>
        <begin position="101"/>
        <end position="122"/>
    </location>
</feature>
<comment type="subcellular location">
    <subcellularLocation>
        <location evidence="1">Cell membrane</location>
        <topology evidence="1">Multi-pass membrane protein</topology>
    </subcellularLocation>
</comment>
<evidence type="ECO:0000256" key="1">
    <source>
        <dbReference type="ARBA" id="ARBA00004651"/>
    </source>
</evidence>
<evidence type="ECO:0000256" key="2">
    <source>
        <dbReference type="ARBA" id="ARBA00022475"/>
    </source>
</evidence>
<evidence type="ECO:0000256" key="4">
    <source>
        <dbReference type="ARBA" id="ARBA00022989"/>
    </source>
</evidence>
<keyword evidence="5 8" id="KW-0472">Membrane</keyword>
<evidence type="ECO:0000256" key="6">
    <source>
        <dbReference type="SAM" id="Coils"/>
    </source>
</evidence>
<feature type="domain" description="SSD" evidence="9">
    <location>
        <begin position="313"/>
        <end position="437"/>
    </location>
</feature>
<dbReference type="InterPro" id="IPR050545">
    <property type="entry name" value="Mycobact_MmpL"/>
</dbReference>
<dbReference type="PROSITE" id="PS50156">
    <property type="entry name" value="SSD"/>
    <property type="match status" value="1"/>
</dbReference>
<evidence type="ECO:0000313" key="10">
    <source>
        <dbReference type="EMBL" id="MBB2968105.1"/>
    </source>
</evidence>
<feature type="transmembrane region" description="Helical" evidence="8">
    <location>
        <begin position="282"/>
        <end position="302"/>
    </location>
</feature>
<feature type="transmembrane region" description="Helical" evidence="8">
    <location>
        <begin position="623"/>
        <end position="646"/>
    </location>
</feature>
<dbReference type="PANTHER" id="PTHR33406">
    <property type="entry name" value="MEMBRANE PROTEIN MJ1562-RELATED"/>
    <property type="match status" value="1"/>
</dbReference>
<organism evidence="10 11">
    <name type="scientific">Leifsonia aquatica</name>
    <name type="common">Corynebacterium aquaticum</name>
    <dbReference type="NCBI Taxonomy" id="144185"/>
    <lineage>
        <taxon>Bacteria</taxon>
        <taxon>Bacillati</taxon>
        <taxon>Actinomycetota</taxon>
        <taxon>Actinomycetes</taxon>
        <taxon>Micrococcales</taxon>
        <taxon>Microbacteriaceae</taxon>
        <taxon>Leifsonia</taxon>
    </lineage>
</organism>
<feature type="transmembrane region" description="Helical" evidence="8">
    <location>
        <begin position="415"/>
        <end position="438"/>
    </location>
</feature>
<dbReference type="Pfam" id="PF03176">
    <property type="entry name" value="MMPL"/>
    <property type="match status" value="2"/>
</dbReference>
<keyword evidence="4 8" id="KW-1133">Transmembrane helix</keyword>
<feature type="transmembrane region" description="Helical" evidence="8">
    <location>
        <begin position="16"/>
        <end position="38"/>
    </location>
</feature>
<gene>
    <name evidence="10" type="ORF">FHX33_002875</name>
</gene>
<evidence type="ECO:0000313" key="11">
    <source>
        <dbReference type="Proteomes" id="UP000538196"/>
    </source>
</evidence>
<feature type="transmembrane region" description="Helical" evidence="8">
    <location>
        <begin position="738"/>
        <end position="758"/>
    </location>
</feature>
<dbReference type="InterPro" id="IPR000731">
    <property type="entry name" value="SSD"/>
</dbReference>
<dbReference type="PRINTS" id="PR00702">
    <property type="entry name" value="ACRIFLAVINRP"/>
</dbReference>
<evidence type="ECO:0000256" key="8">
    <source>
        <dbReference type="SAM" id="Phobius"/>
    </source>
</evidence>
<dbReference type="Gene3D" id="1.20.1640.10">
    <property type="entry name" value="Multidrug efflux transporter AcrB transmembrane domain"/>
    <property type="match status" value="2"/>
</dbReference>
<feature type="transmembrane region" description="Helical" evidence="8">
    <location>
        <begin position="691"/>
        <end position="710"/>
    </location>
</feature>
<dbReference type="Proteomes" id="UP000538196">
    <property type="component" value="Unassembled WGS sequence"/>
</dbReference>
<keyword evidence="6" id="KW-0175">Coiled coil</keyword>
<evidence type="ECO:0000256" key="3">
    <source>
        <dbReference type="ARBA" id="ARBA00022692"/>
    </source>
</evidence>